<sequence length="861" mass="99250">MSLTAPYIISINKRLILYIFCFFIFPLSLASQILTEDSIPVQLGKKTEKSIYTDNFKTHGGFYRWAWGKHYSDLYYRPVTVKTASLDNLAGGLSIAGQIPKLHALILENQQKQLYLLKPLGGSSSFLESKFFQDVYEREDFKGTYLNDFIREAYTVVHPYIFIAAERLAKAAQLGDSDPAIVYIAKGNECDTISDGSELKDKLVGISRLPDIRESGVINDTDTLLEILHKDNFVKIDQQKYIKARLFDMLIGDWNKVSENWYWIPSTDGNFTIYTPQSLERSHAFTKVDGVFFKELLNMLGVGFITNYEGNLKDVRKFNKLSYPLDIAITQSCTAADWQQQAKELKSLLADDVIDLAFSKLPQEMQNKESDLIRKNLKQRKKNLERIALEYYKYTQKTPVLTGSDKSERFAIEQDEDKNLRIRIFDKQTNTLTFDKLYIEKYTEEIWLYGLGGDDDFEVDKKKRNISLLLIGGKGKNEYKIGPGKNVSVYEYKPEKDRLKEEVKAAKLVIPNDESALDYDYRKLKYSTVSVTPIGLYDSDLGLNIGTSVSYTLYGFRRAPYTRRHQVSYDYTNGFTYQGIFPSYDHKKSLHVAAYLGSPAYFSNFFGFGNRTSGYKDEGKKYNRVNITKYMLAPALYYNITKEQTIYTTASFEVYKVKNPSGRDRFINTIYEDGHYIYSPNYFMNLSMTYELNKELPYFLSSVSFAVTGGWNFNIDEPDRNYAYTKAKLGLNFKITDRISFATQFKATALSSSKYEFYQAATTELRGFRDNRFIGQQSFYQYSDIRLDMGKLKNPLTPLKYGVFAGVDHGRVWYDGESSERWYSSYGGGFWLTILRKFTGKFSYFGSSDGSRFMFQLGMGF</sequence>
<organism evidence="1 2">
    <name type="scientific">Dysgonomonas hofstadii</name>
    <dbReference type="NCBI Taxonomy" id="637886"/>
    <lineage>
        <taxon>Bacteria</taxon>
        <taxon>Pseudomonadati</taxon>
        <taxon>Bacteroidota</taxon>
        <taxon>Bacteroidia</taxon>
        <taxon>Bacteroidales</taxon>
        <taxon>Dysgonomonadaceae</taxon>
        <taxon>Dysgonomonas</taxon>
    </lineage>
</organism>
<dbReference type="Proteomes" id="UP000555103">
    <property type="component" value="Unassembled WGS sequence"/>
</dbReference>
<accession>A0A840CRR5</accession>
<dbReference type="RefSeq" id="WP_221232874.1">
    <property type="nucleotide sequence ID" value="NZ_JACIEP010000001.1"/>
</dbReference>
<protein>
    <recommendedName>
        <fullName evidence="3">Surface antigen</fullName>
    </recommendedName>
</protein>
<evidence type="ECO:0000313" key="2">
    <source>
        <dbReference type="Proteomes" id="UP000555103"/>
    </source>
</evidence>
<reference evidence="1 2" key="1">
    <citation type="submission" date="2020-08" db="EMBL/GenBank/DDBJ databases">
        <title>Genomic Encyclopedia of Type Strains, Phase IV (KMG-IV): sequencing the most valuable type-strain genomes for metagenomic binning, comparative biology and taxonomic classification.</title>
        <authorList>
            <person name="Goeker M."/>
        </authorList>
    </citation>
    <scope>NUCLEOTIDE SEQUENCE [LARGE SCALE GENOMIC DNA]</scope>
    <source>
        <strain evidence="1 2">DSM 104969</strain>
    </source>
</reference>
<keyword evidence="2" id="KW-1185">Reference proteome</keyword>
<dbReference type="AlphaFoldDB" id="A0A840CRR5"/>
<proteinExistence type="predicted"/>
<evidence type="ECO:0000313" key="1">
    <source>
        <dbReference type="EMBL" id="MBB4034443.1"/>
    </source>
</evidence>
<comment type="caution">
    <text evidence="1">The sequence shown here is derived from an EMBL/GenBank/DDBJ whole genome shotgun (WGS) entry which is preliminary data.</text>
</comment>
<gene>
    <name evidence="1" type="ORF">GGR21_000328</name>
</gene>
<evidence type="ECO:0008006" key="3">
    <source>
        <dbReference type="Google" id="ProtNLM"/>
    </source>
</evidence>
<name>A0A840CRR5_9BACT</name>
<dbReference type="EMBL" id="JACIEP010000001">
    <property type="protein sequence ID" value="MBB4034443.1"/>
    <property type="molecule type" value="Genomic_DNA"/>
</dbReference>